<evidence type="ECO:0000256" key="1">
    <source>
        <dbReference type="SAM" id="Phobius"/>
    </source>
</evidence>
<reference evidence="3 4" key="2">
    <citation type="submission" date="2016-11" db="EMBL/GenBank/DDBJ databases">
        <authorList>
            <person name="Jaros S."/>
            <person name="Januszkiewicz K."/>
            <person name="Wedrychowicz H."/>
        </authorList>
    </citation>
    <scope>NUCLEOTIDE SEQUENCE [LARGE SCALE GENOMIC DNA]</scope>
    <source>
        <strain evidence="3 4">DSM 22330</strain>
    </source>
</reference>
<name>A0A1K2HIJ0_9LACT</name>
<gene>
    <name evidence="2" type="ORF">RR45_GL001159</name>
    <name evidence="3" type="ORF">SAMN02746068_02022</name>
</gene>
<proteinExistence type="predicted"/>
<protein>
    <submittedName>
        <fullName evidence="2 3">Membrane protein</fullName>
    </submittedName>
</protein>
<dbReference type="Proteomes" id="UP000218979">
    <property type="component" value="Unassembled WGS sequence"/>
</dbReference>
<dbReference type="AlphaFoldDB" id="A0A1K2HIJ0"/>
<dbReference type="EMBL" id="JXJT01000024">
    <property type="protein sequence ID" value="PCS01155.1"/>
    <property type="molecule type" value="Genomic_DNA"/>
</dbReference>
<dbReference type="Proteomes" id="UP000185655">
    <property type="component" value="Unassembled WGS sequence"/>
</dbReference>
<dbReference type="PANTHER" id="PTHR34989:SF1">
    <property type="entry name" value="PROTEIN HDED"/>
    <property type="match status" value="1"/>
</dbReference>
<evidence type="ECO:0000313" key="5">
    <source>
        <dbReference type="Proteomes" id="UP000218979"/>
    </source>
</evidence>
<dbReference type="PANTHER" id="PTHR34989">
    <property type="entry name" value="PROTEIN HDED"/>
    <property type="match status" value="1"/>
</dbReference>
<feature type="transmembrane region" description="Helical" evidence="1">
    <location>
        <begin position="125"/>
        <end position="144"/>
    </location>
</feature>
<dbReference type="GO" id="GO:0005886">
    <property type="term" value="C:plasma membrane"/>
    <property type="evidence" value="ECO:0007669"/>
    <property type="project" value="TreeGrafter"/>
</dbReference>
<feature type="transmembrane region" description="Helical" evidence="1">
    <location>
        <begin position="67"/>
        <end position="86"/>
    </location>
</feature>
<dbReference type="InterPro" id="IPR052712">
    <property type="entry name" value="Acid_resist_chaperone_HdeD"/>
</dbReference>
<evidence type="ECO:0000313" key="4">
    <source>
        <dbReference type="Proteomes" id="UP000185655"/>
    </source>
</evidence>
<evidence type="ECO:0000313" key="2">
    <source>
        <dbReference type="EMBL" id="PCS01155.1"/>
    </source>
</evidence>
<sequence length="173" mass="19195">MSTSKKGFNLVHFILGLILLVTGLVSFFNPLSSLVAIVVVFAVAALFEGIIQLVFRSRLHEYTGYKANSILVLGILDILIGLFLLFNMNFGLLALPYIFAIWFIMDSIGELIVSDVFKSLSSGYYWFKIIMNVLGLILGIMMLFNPIISALTISFLVGLYFLTAGIDFIVTSF</sequence>
<feature type="transmembrane region" description="Helical" evidence="1">
    <location>
        <begin position="92"/>
        <end position="113"/>
    </location>
</feature>
<organism evidence="3 4">
    <name type="scientific">Pseudolactococcus chungangensis CAU 28 = DSM 22330</name>
    <dbReference type="NCBI Taxonomy" id="1122154"/>
    <lineage>
        <taxon>Bacteria</taxon>
        <taxon>Bacillati</taxon>
        <taxon>Bacillota</taxon>
        <taxon>Bacilli</taxon>
        <taxon>Lactobacillales</taxon>
        <taxon>Streptococcaceae</taxon>
        <taxon>Pseudolactococcus</taxon>
    </lineage>
</organism>
<keyword evidence="5" id="KW-1185">Reference proteome</keyword>
<feature type="transmembrane region" description="Helical" evidence="1">
    <location>
        <begin position="34"/>
        <end position="55"/>
    </location>
</feature>
<dbReference type="RefSeq" id="WP_031366857.1">
    <property type="nucleotide sequence ID" value="NZ_FPKS01000018.1"/>
</dbReference>
<feature type="transmembrane region" description="Helical" evidence="1">
    <location>
        <begin position="150"/>
        <end position="170"/>
    </location>
</feature>
<dbReference type="EMBL" id="FPKS01000018">
    <property type="protein sequence ID" value="SFZ76664.1"/>
    <property type="molecule type" value="Genomic_DNA"/>
</dbReference>
<evidence type="ECO:0000313" key="3">
    <source>
        <dbReference type="EMBL" id="SFZ76664.1"/>
    </source>
</evidence>
<feature type="transmembrane region" description="Helical" evidence="1">
    <location>
        <begin position="7"/>
        <end position="28"/>
    </location>
</feature>
<accession>A0A1K2HIJ0</accession>
<dbReference type="OrthoDB" id="2456403at2"/>
<keyword evidence="1" id="KW-0472">Membrane</keyword>
<keyword evidence="1" id="KW-1133">Transmembrane helix</keyword>
<dbReference type="Pfam" id="PF03729">
    <property type="entry name" value="DUF308"/>
    <property type="match status" value="2"/>
</dbReference>
<keyword evidence="1" id="KW-0812">Transmembrane</keyword>
<dbReference type="InterPro" id="IPR005325">
    <property type="entry name" value="DUF308_memb"/>
</dbReference>
<reference evidence="2 5" key="1">
    <citation type="submission" date="2014-12" db="EMBL/GenBank/DDBJ databases">
        <title>Draft genome sequences of 10 type strains of Lactococcus.</title>
        <authorList>
            <person name="Sun Z."/>
            <person name="Zhong Z."/>
            <person name="Liu W."/>
            <person name="Zhang W."/>
            <person name="Zhang H."/>
        </authorList>
    </citation>
    <scope>NUCLEOTIDE SEQUENCE [LARGE SCALE GENOMIC DNA]</scope>
    <source>
        <strain evidence="2 5">DSM 22330</strain>
    </source>
</reference>